<keyword evidence="1" id="KW-0472">Membrane</keyword>
<sequence length="209" mass="23289">MVPVYQEPLPGCISRSYPARNLGTICEPVIALVSATVTTAYTLRHEQRRMASNMKFVGYTSTSGYSDFILDPSPFSLLASCLLLGCSVSSFAHRRQGRDRCQSLIFVFVVTTATTIAFGLGTNANLIMLGFIPWALIFAMVLSVSIHWAARRHNIDRKYSRVTFIEKNGRIRTIPAYCGSAAVESLRVDWVLRREERESKAAVVDMKLS</sequence>
<accession>A0A5M9K3Q3</accession>
<dbReference type="VEuPathDB" id="FungiDB:MFRU_030g00320"/>
<feature type="transmembrane region" description="Helical" evidence="1">
    <location>
        <begin position="104"/>
        <end position="121"/>
    </location>
</feature>
<protein>
    <submittedName>
        <fullName evidence="2">Uncharacterized protein</fullName>
    </submittedName>
</protein>
<comment type="caution">
    <text evidence="2">The sequence shown here is derived from an EMBL/GenBank/DDBJ whole genome shotgun (WGS) entry which is preliminary data.</text>
</comment>
<keyword evidence="1" id="KW-0812">Transmembrane</keyword>
<name>A0A5M9K3Q3_MONFR</name>
<feature type="transmembrane region" description="Helical" evidence="1">
    <location>
        <begin position="75"/>
        <end position="92"/>
    </location>
</feature>
<evidence type="ECO:0000256" key="1">
    <source>
        <dbReference type="SAM" id="Phobius"/>
    </source>
</evidence>
<dbReference type="EMBL" id="VICG01000002">
    <property type="protein sequence ID" value="KAA8574642.1"/>
    <property type="molecule type" value="Genomic_DNA"/>
</dbReference>
<organism evidence="2 3">
    <name type="scientific">Monilinia fructicola</name>
    <name type="common">Brown rot fungus</name>
    <name type="synonym">Ciboria fructicola</name>
    <dbReference type="NCBI Taxonomy" id="38448"/>
    <lineage>
        <taxon>Eukaryota</taxon>
        <taxon>Fungi</taxon>
        <taxon>Dikarya</taxon>
        <taxon>Ascomycota</taxon>
        <taxon>Pezizomycotina</taxon>
        <taxon>Leotiomycetes</taxon>
        <taxon>Helotiales</taxon>
        <taxon>Sclerotiniaceae</taxon>
        <taxon>Monilinia</taxon>
    </lineage>
</organism>
<evidence type="ECO:0000313" key="2">
    <source>
        <dbReference type="EMBL" id="KAA8574642.1"/>
    </source>
</evidence>
<proteinExistence type="predicted"/>
<gene>
    <name evidence="2" type="ORF">EYC84_003892</name>
</gene>
<feature type="transmembrane region" description="Helical" evidence="1">
    <location>
        <begin position="127"/>
        <end position="150"/>
    </location>
</feature>
<keyword evidence="1" id="KW-1133">Transmembrane helix</keyword>
<reference evidence="2 3" key="1">
    <citation type="submission" date="2019-06" db="EMBL/GenBank/DDBJ databases">
        <title>Genome Sequence of the Brown Rot Fungal Pathogen Monilinia fructicola.</title>
        <authorList>
            <person name="De Miccolis Angelini R.M."/>
            <person name="Landi L."/>
            <person name="Abate D."/>
            <person name="Pollastro S."/>
            <person name="Romanazzi G."/>
            <person name="Faretra F."/>
        </authorList>
    </citation>
    <scope>NUCLEOTIDE SEQUENCE [LARGE SCALE GENOMIC DNA]</scope>
    <source>
        <strain evidence="2 3">Mfrc123</strain>
    </source>
</reference>
<evidence type="ECO:0000313" key="3">
    <source>
        <dbReference type="Proteomes" id="UP000322873"/>
    </source>
</evidence>
<keyword evidence="3" id="KW-1185">Reference proteome</keyword>
<dbReference type="AlphaFoldDB" id="A0A5M9K3Q3"/>
<dbReference type="Proteomes" id="UP000322873">
    <property type="component" value="Unassembled WGS sequence"/>
</dbReference>